<organism evidence="2 3">
    <name type="scientific">Blepharisma stoltei</name>
    <dbReference type="NCBI Taxonomy" id="1481888"/>
    <lineage>
        <taxon>Eukaryota</taxon>
        <taxon>Sar</taxon>
        <taxon>Alveolata</taxon>
        <taxon>Ciliophora</taxon>
        <taxon>Postciliodesmatophora</taxon>
        <taxon>Heterotrichea</taxon>
        <taxon>Heterotrichida</taxon>
        <taxon>Blepharismidae</taxon>
        <taxon>Blepharisma</taxon>
    </lineage>
</organism>
<feature type="compositionally biased region" description="Low complexity" evidence="1">
    <location>
        <begin position="578"/>
        <end position="597"/>
    </location>
</feature>
<dbReference type="EMBL" id="CAJZBQ010000027">
    <property type="protein sequence ID" value="CAG9320993.1"/>
    <property type="molecule type" value="Genomic_DNA"/>
</dbReference>
<feature type="compositionally biased region" description="Low complexity" evidence="1">
    <location>
        <begin position="318"/>
        <end position="334"/>
    </location>
</feature>
<feature type="compositionally biased region" description="Polar residues" evidence="1">
    <location>
        <begin position="279"/>
        <end position="295"/>
    </location>
</feature>
<dbReference type="AlphaFoldDB" id="A0AAU9J1E1"/>
<reference evidence="2" key="1">
    <citation type="submission" date="2021-09" db="EMBL/GenBank/DDBJ databases">
        <authorList>
            <consortium name="AG Swart"/>
            <person name="Singh M."/>
            <person name="Singh A."/>
            <person name="Seah K."/>
            <person name="Emmerich C."/>
        </authorList>
    </citation>
    <scope>NUCLEOTIDE SEQUENCE</scope>
    <source>
        <strain evidence="2">ATCC30299</strain>
    </source>
</reference>
<feature type="compositionally biased region" description="Polar residues" evidence="1">
    <location>
        <begin position="335"/>
        <end position="352"/>
    </location>
</feature>
<protein>
    <recommendedName>
        <fullName evidence="4">C2 domain-containing protein</fullName>
    </recommendedName>
</protein>
<accession>A0AAU9J1E1</accession>
<keyword evidence="3" id="KW-1185">Reference proteome</keyword>
<feature type="compositionally biased region" description="Polar residues" evidence="1">
    <location>
        <begin position="229"/>
        <end position="254"/>
    </location>
</feature>
<gene>
    <name evidence="2" type="ORF">BSTOLATCC_MIC27565</name>
</gene>
<name>A0AAU9J1E1_9CILI</name>
<proteinExistence type="predicted"/>
<feature type="compositionally biased region" description="Polar residues" evidence="1">
    <location>
        <begin position="453"/>
        <end position="463"/>
    </location>
</feature>
<feature type="compositionally biased region" description="Polar residues" evidence="1">
    <location>
        <begin position="484"/>
        <end position="502"/>
    </location>
</feature>
<sequence>MVEPTAKILRIRPLCANLTKLNETEVNKKFFCQLAICDHLQKSSKCENGNLLFWNDEIEFQFKTGELLNVSLWEEDKEEVMIGKGEFQLFSLGEGQTEQWIPLIRDEERVGEVKLGLSLIIPKVEEIKTEVLPEVIREQKSKVETHEIVNPPVTDVEQSQIEAKSAEADHDWEVLQSKSPQTKPPEIVASENIVEEKFIPPEESRQIIRPPTEPQNLSGIYYQAPLSDPYQTSATQSSTQYHQDPIQNQPSMFSGQYYPQQVSSQPSQPNLQEIPHPLMQNQSSEANTQISQSPQVEGHPIPQASTEVSAQPYQTHLQTTEGQTSQQSSENQGQIFQSGPQTPTQPAVQSTPAEAYPTGPQMAGQPYTQMPQYYQPQMPGQYGQPYQQPSQYYNQPYQPSPNQSSQPYQQGGQPYSQIPQQPYQQVSQSYPNTSQPYQSPCQPYQSPGQPYQNLSQQYQNPQIPQSYQPHQPLPPPCFPQNQQGQIPMQSNYPPQQIPSNLSAGMPSGYNPNISGQPGYPPQPIYPTTQSYPPGAYQQNFPYPQYPGSSQQVYQNAQYPSQPTYQPPYGYAPYPPQSLPSQPGQYPGQPQGPYIPTPASSAQQPTSFTAYPPYSSNPNQRS</sequence>
<feature type="region of interest" description="Disordered" evidence="1">
    <location>
        <begin position="200"/>
        <end position="219"/>
    </location>
</feature>
<feature type="compositionally biased region" description="Low complexity" evidence="1">
    <location>
        <begin position="557"/>
        <end position="571"/>
    </location>
</feature>
<feature type="region of interest" description="Disordered" evidence="1">
    <location>
        <begin position="229"/>
        <end position="621"/>
    </location>
</feature>
<dbReference type="Gene3D" id="2.60.40.150">
    <property type="entry name" value="C2 domain"/>
    <property type="match status" value="1"/>
</dbReference>
<feature type="compositionally biased region" description="Polar residues" evidence="1">
    <location>
        <begin position="536"/>
        <end position="556"/>
    </location>
</feature>
<dbReference type="Proteomes" id="UP001162131">
    <property type="component" value="Unassembled WGS sequence"/>
</dbReference>
<evidence type="ECO:0000313" key="3">
    <source>
        <dbReference type="Proteomes" id="UP001162131"/>
    </source>
</evidence>
<dbReference type="SUPFAM" id="SSF49562">
    <property type="entry name" value="C2 domain (Calcium/lipid-binding domain, CaLB)"/>
    <property type="match status" value="1"/>
</dbReference>
<evidence type="ECO:0008006" key="4">
    <source>
        <dbReference type="Google" id="ProtNLM"/>
    </source>
</evidence>
<evidence type="ECO:0000256" key="1">
    <source>
        <dbReference type="SAM" id="MobiDB-lite"/>
    </source>
</evidence>
<evidence type="ECO:0000313" key="2">
    <source>
        <dbReference type="EMBL" id="CAG9320993.1"/>
    </source>
</evidence>
<feature type="compositionally biased region" description="Polar residues" evidence="1">
    <location>
        <begin position="303"/>
        <end position="317"/>
    </location>
</feature>
<feature type="compositionally biased region" description="Polar residues" evidence="1">
    <location>
        <begin position="598"/>
        <end position="621"/>
    </location>
</feature>
<comment type="caution">
    <text evidence="2">The sequence shown here is derived from an EMBL/GenBank/DDBJ whole genome shotgun (WGS) entry which is preliminary data.</text>
</comment>
<feature type="compositionally biased region" description="Low complexity" evidence="1">
    <location>
        <begin position="256"/>
        <end position="269"/>
    </location>
</feature>
<dbReference type="InterPro" id="IPR035892">
    <property type="entry name" value="C2_domain_sf"/>
</dbReference>
<feature type="compositionally biased region" description="Low complexity" evidence="1">
    <location>
        <begin position="364"/>
        <end position="452"/>
    </location>
</feature>